<evidence type="ECO:0000256" key="7">
    <source>
        <dbReference type="ARBA" id="ARBA00023136"/>
    </source>
</evidence>
<evidence type="ECO:0000256" key="3">
    <source>
        <dbReference type="ARBA" id="ARBA00022481"/>
    </source>
</evidence>
<evidence type="ECO:0000256" key="6">
    <source>
        <dbReference type="ARBA" id="ARBA00022989"/>
    </source>
</evidence>
<dbReference type="PROSITE" id="PS50111">
    <property type="entry name" value="CHEMOTAXIS_TRANSDUC_2"/>
    <property type="match status" value="1"/>
</dbReference>
<dbReference type="Gene3D" id="1.10.287.950">
    <property type="entry name" value="Methyl-accepting chemotaxis protein"/>
    <property type="match status" value="1"/>
</dbReference>
<dbReference type="Proteomes" id="UP000644756">
    <property type="component" value="Unassembled WGS sequence"/>
</dbReference>
<dbReference type="SMART" id="SM00304">
    <property type="entry name" value="HAMP"/>
    <property type="match status" value="1"/>
</dbReference>
<dbReference type="PRINTS" id="PR00260">
    <property type="entry name" value="CHEMTRNSDUCR"/>
</dbReference>
<sequence>MISQKLKLRLGAKINFIVLGIVLFLSIVIGAVVVQQVSAGIKNFAIEKAKGDLELSYRYLSTKYPGDWAIQDGKLYKGTTVLNDNFEIVDEIGNDTGDTVTIFQGDTRIATNVMDGGQRAVGTQVSEAVADVVLQKGENYYGEANVRGHSYQTAYMPIKNGSGEIIGIYYVGASQQMINTTINSFLTVFIIVLAAVMVLSVLITLWFTNRLKKRLTAISSALAHAGRGDFTTVISDKSGDELGDLAVNFNDMKENLSGMIQEVLQTSEQVAASSEELTAGAEESSKATEHVTKVMQDVASGAESQNSMVEESEKALEEVTIGITNIAESSSDVAEKGKYATEKAKQGGEFVEDTVKQINTIHQSVILSGQVIQLLGQRTKEIGEMSTLITDIANQTNLLALNAAIEAARAGEHGRGFAVVAGEVRKLAEQSQQSSAQISEMINEIQIDMERSSDSINQVKFEVQGGLAIVNKTQESFMEIVTSMEQIGAQIDEMAATAQQMSASAQQVSATVAGITTISKDNALHSQNVAASSEEQLASMEEITTSAAALSGMAMKLQDLMSKFKVN</sequence>
<keyword evidence="15" id="KW-1185">Reference proteome</keyword>
<dbReference type="RefSeq" id="WP_188529257.1">
    <property type="nucleotide sequence ID" value="NZ_BMGR01000002.1"/>
</dbReference>
<feature type="domain" description="Methyl-accepting transducer" evidence="12">
    <location>
        <begin position="280"/>
        <end position="516"/>
    </location>
</feature>
<evidence type="ECO:0000256" key="8">
    <source>
        <dbReference type="ARBA" id="ARBA00023224"/>
    </source>
</evidence>
<feature type="transmembrane region" description="Helical" evidence="11">
    <location>
        <begin position="12"/>
        <end position="34"/>
    </location>
</feature>
<reference evidence="14" key="2">
    <citation type="submission" date="2020-09" db="EMBL/GenBank/DDBJ databases">
        <authorList>
            <person name="Sun Q."/>
            <person name="Zhou Y."/>
        </authorList>
    </citation>
    <scope>NUCLEOTIDE SEQUENCE</scope>
    <source>
        <strain evidence="14">CGMCC 1.12987</strain>
    </source>
</reference>
<name>A0A917FPP9_9BACL</name>
<keyword evidence="5 11" id="KW-0812">Transmembrane</keyword>
<evidence type="ECO:0000259" key="13">
    <source>
        <dbReference type="PROSITE" id="PS50885"/>
    </source>
</evidence>
<keyword evidence="6 11" id="KW-1133">Transmembrane helix</keyword>
<evidence type="ECO:0000256" key="5">
    <source>
        <dbReference type="ARBA" id="ARBA00022692"/>
    </source>
</evidence>
<dbReference type="SUPFAM" id="SSF58104">
    <property type="entry name" value="Methyl-accepting chemotaxis protein (MCP) signaling domain"/>
    <property type="match status" value="1"/>
</dbReference>
<comment type="similarity">
    <text evidence="9">Belongs to the methyl-accepting chemotaxis (MCP) protein family.</text>
</comment>
<accession>A0A917FPP9</accession>
<dbReference type="Pfam" id="PF00015">
    <property type="entry name" value="MCPsignal"/>
    <property type="match status" value="1"/>
</dbReference>
<feature type="domain" description="HAMP" evidence="13">
    <location>
        <begin position="209"/>
        <end position="261"/>
    </location>
</feature>
<dbReference type="PANTHER" id="PTHR32089">
    <property type="entry name" value="METHYL-ACCEPTING CHEMOTAXIS PROTEIN MCPB"/>
    <property type="match status" value="1"/>
</dbReference>
<dbReference type="SUPFAM" id="SSF103190">
    <property type="entry name" value="Sensory domain-like"/>
    <property type="match status" value="1"/>
</dbReference>
<evidence type="ECO:0000259" key="12">
    <source>
        <dbReference type="PROSITE" id="PS50111"/>
    </source>
</evidence>
<dbReference type="CDD" id="cd06225">
    <property type="entry name" value="HAMP"/>
    <property type="match status" value="1"/>
</dbReference>
<feature type="transmembrane region" description="Helical" evidence="11">
    <location>
        <begin position="185"/>
        <end position="207"/>
    </location>
</feature>
<dbReference type="GO" id="GO:0004888">
    <property type="term" value="F:transmembrane signaling receptor activity"/>
    <property type="evidence" value="ECO:0007669"/>
    <property type="project" value="InterPro"/>
</dbReference>
<dbReference type="InterPro" id="IPR033463">
    <property type="entry name" value="sCache_3"/>
</dbReference>
<dbReference type="CDD" id="cd11386">
    <property type="entry name" value="MCP_signal"/>
    <property type="match status" value="1"/>
</dbReference>
<comment type="caution">
    <text evidence="14">The sequence shown here is derived from an EMBL/GenBank/DDBJ whole genome shotgun (WGS) entry which is preliminary data.</text>
</comment>
<dbReference type="InterPro" id="IPR029151">
    <property type="entry name" value="Sensor-like_sf"/>
</dbReference>
<evidence type="ECO:0000256" key="4">
    <source>
        <dbReference type="ARBA" id="ARBA00022500"/>
    </source>
</evidence>
<proteinExistence type="inferred from homology"/>
<protein>
    <submittedName>
        <fullName evidence="14">Methyl-accepting chemotaxis protein TlpC</fullName>
    </submittedName>
</protein>
<dbReference type="EMBL" id="BMGR01000002">
    <property type="protein sequence ID" value="GGF93145.1"/>
    <property type="molecule type" value="Genomic_DNA"/>
</dbReference>
<dbReference type="PANTHER" id="PTHR32089:SF114">
    <property type="entry name" value="METHYL-ACCEPTING CHEMOTAXIS PROTEIN MCPB"/>
    <property type="match status" value="1"/>
</dbReference>
<evidence type="ECO:0000256" key="1">
    <source>
        <dbReference type="ARBA" id="ARBA00004651"/>
    </source>
</evidence>
<dbReference type="GO" id="GO:0007165">
    <property type="term" value="P:signal transduction"/>
    <property type="evidence" value="ECO:0007669"/>
    <property type="project" value="UniProtKB-KW"/>
</dbReference>
<dbReference type="InterPro" id="IPR003660">
    <property type="entry name" value="HAMP_dom"/>
</dbReference>
<dbReference type="Pfam" id="PF00672">
    <property type="entry name" value="HAMP"/>
    <property type="match status" value="1"/>
</dbReference>
<dbReference type="Gene3D" id="6.10.340.10">
    <property type="match status" value="1"/>
</dbReference>
<organism evidence="14 15">
    <name type="scientific">Paenibacillus abyssi</name>
    <dbReference type="NCBI Taxonomy" id="1340531"/>
    <lineage>
        <taxon>Bacteria</taxon>
        <taxon>Bacillati</taxon>
        <taxon>Bacillota</taxon>
        <taxon>Bacilli</taxon>
        <taxon>Bacillales</taxon>
        <taxon>Paenibacillaceae</taxon>
        <taxon>Paenibacillus</taxon>
    </lineage>
</organism>
<dbReference type="GO" id="GO:0006935">
    <property type="term" value="P:chemotaxis"/>
    <property type="evidence" value="ECO:0007669"/>
    <property type="project" value="UniProtKB-KW"/>
</dbReference>
<keyword evidence="4" id="KW-0145">Chemotaxis</keyword>
<keyword evidence="3" id="KW-0488">Methylation</keyword>
<dbReference type="InterPro" id="IPR004089">
    <property type="entry name" value="MCPsignal_dom"/>
</dbReference>
<dbReference type="InterPro" id="IPR004090">
    <property type="entry name" value="Chemotax_Me-accpt_rcpt"/>
</dbReference>
<reference evidence="14" key="1">
    <citation type="journal article" date="2014" name="Int. J. Syst. Evol. Microbiol.">
        <title>Complete genome sequence of Corynebacterium casei LMG S-19264T (=DSM 44701T), isolated from a smear-ripened cheese.</title>
        <authorList>
            <consortium name="US DOE Joint Genome Institute (JGI-PGF)"/>
            <person name="Walter F."/>
            <person name="Albersmeier A."/>
            <person name="Kalinowski J."/>
            <person name="Ruckert C."/>
        </authorList>
    </citation>
    <scope>NUCLEOTIDE SEQUENCE</scope>
    <source>
        <strain evidence="14">CGMCC 1.12987</strain>
    </source>
</reference>
<dbReference type="SMART" id="SM00283">
    <property type="entry name" value="MA"/>
    <property type="match status" value="1"/>
</dbReference>
<dbReference type="GO" id="GO:0005886">
    <property type="term" value="C:plasma membrane"/>
    <property type="evidence" value="ECO:0007669"/>
    <property type="project" value="UniProtKB-SubCell"/>
</dbReference>
<keyword evidence="8 10" id="KW-0807">Transducer</keyword>
<keyword evidence="2" id="KW-1003">Cell membrane</keyword>
<evidence type="ECO:0000256" key="11">
    <source>
        <dbReference type="SAM" id="Phobius"/>
    </source>
</evidence>
<comment type="subcellular location">
    <subcellularLocation>
        <location evidence="1">Cell membrane</location>
        <topology evidence="1">Multi-pass membrane protein</topology>
    </subcellularLocation>
</comment>
<evidence type="ECO:0000256" key="9">
    <source>
        <dbReference type="ARBA" id="ARBA00029447"/>
    </source>
</evidence>
<evidence type="ECO:0000256" key="10">
    <source>
        <dbReference type="PROSITE-ProRule" id="PRU00284"/>
    </source>
</evidence>
<evidence type="ECO:0000313" key="14">
    <source>
        <dbReference type="EMBL" id="GGF93145.1"/>
    </source>
</evidence>
<keyword evidence="7 11" id="KW-0472">Membrane</keyword>
<dbReference type="Pfam" id="PF17202">
    <property type="entry name" value="sCache_3_3"/>
    <property type="match status" value="1"/>
</dbReference>
<gene>
    <name evidence="14" type="primary">tlpC</name>
    <name evidence="14" type="ORF">GCM10010916_08140</name>
</gene>
<evidence type="ECO:0000313" key="15">
    <source>
        <dbReference type="Proteomes" id="UP000644756"/>
    </source>
</evidence>
<dbReference type="AlphaFoldDB" id="A0A917FPP9"/>
<dbReference type="PROSITE" id="PS50885">
    <property type="entry name" value="HAMP"/>
    <property type="match status" value="1"/>
</dbReference>
<evidence type="ECO:0000256" key="2">
    <source>
        <dbReference type="ARBA" id="ARBA00022475"/>
    </source>
</evidence>